<evidence type="ECO:0000259" key="7">
    <source>
        <dbReference type="Pfam" id="PF01602"/>
    </source>
</evidence>
<keyword evidence="3 6" id="KW-0813">Transport</keyword>
<dbReference type="Gene3D" id="1.25.10.10">
    <property type="entry name" value="Leucine-rich Repeat Variant"/>
    <property type="match status" value="1"/>
</dbReference>
<dbReference type="AlphaFoldDB" id="V6M5H2"/>
<dbReference type="EMBL" id="AUWU02000004">
    <property type="protein sequence ID" value="KAH0573697.1"/>
    <property type="molecule type" value="Genomic_DNA"/>
</dbReference>
<evidence type="ECO:0000256" key="3">
    <source>
        <dbReference type="ARBA" id="ARBA00022448"/>
    </source>
</evidence>
<keyword evidence="4 6" id="KW-0653">Protein transport</keyword>
<dbReference type="Proteomes" id="UP000018208">
    <property type="component" value="Unassembled WGS sequence"/>
</dbReference>
<dbReference type="PIRSF" id="PIRSF002291">
    <property type="entry name" value="AP_complex_beta"/>
    <property type="match status" value="1"/>
</dbReference>
<organism evidence="8">
    <name type="scientific">Spironucleus salmonicida</name>
    <dbReference type="NCBI Taxonomy" id="348837"/>
    <lineage>
        <taxon>Eukaryota</taxon>
        <taxon>Metamonada</taxon>
        <taxon>Diplomonadida</taxon>
        <taxon>Hexamitidae</taxon>
        <taxon>Hexamitinae</taxon>
        <taxon>Spironucleus</taxon>
    </lineage>
</organism>
<dbReference type="GO" id="GO:0012505">
    <property type="term" value="C:endomembrane system"/>
    <property type="evidence" value="ECO:0007669"/>
    <property type="project" value="UniProtKB-SubCell"/>
</dbReference>
<evidence type="ECO:0000256" key="1">
    <source>
        <dbReference type="ARBA" id="ARBA00004308"/>
    </source>
</evidence>
<dbReference type="SUPFAM" id="SSF48371">
    <property type="entry name" value="ARM repeat"/>
    <property type="match status" value="1"/>
</dbReference>
<dbReference type="InterPro" id="IPR011989">
    <property type="entry name" value="ARM-like"/>
</dbReference>
<comment type="subcellular location">
    <subcellularLocation>
        <location evidence="1">Endomembrane system</location>
    </subcellularLocation>
</comment>
<dbReference type="GO" id="GO:0006886">
    <property type="term" value="P:intracellular protein transport"/>
    <property type="evidence" value="ECO:0007669"/>
    <property type="project" value="InterPro"/>
</dbReference>
<dbReference type="GO" id="GO:0016192">
    <property type="term" value="P:vesicle-mediated transport"/>
    <property type="evidence" value="ECO:0007669"/>
    <property type="project" value="InterPro"/>
</dbReference>
<evidence type="ECO:0000256" key="6">
    <source>
        <dbReference type="PIRNR" id="PIRNR002291"/>
    </source>
</evidence>
<name>V6M5H2_9EUKA</name>
<dbReference type="VEuPathDB" id="GiardiaDB:SS50377_23632"/>
<gene>
    <name evidence="8" type="ORF">SS50377_11226</name>
    <name evidence="9" type="ORF">SS50377_23632</name>
</gene>
<dbReference type="OrthoDB" id="10254310at2759"/>
<keyword evidence="5 6" id="KW-0472">Membrane</keyword>
<dbReference type="Pfam" id="PF01602">
    <property type="entry name" value="Adaptin_N"/>
    <property type="match status" value="1"/>
</dbReference>
<reference evidence="9" key="2">
    <citation type="submission" date="2020-12" db="EMBL/GenBank/DDBJ databases">
        <title>New Spironucleus salmonicida genome in near-complete chromosomes.</title>
        <authorList>
            <person name="Xu F."/>
            <person name="Kurt Z."/>
            <person name="Jimenez-Gonzalez A."/>
            <person name="Astvaldsson A."/>
            <person name="Andersson J.O."/>
            <person name="Svard S.G."/>
        </authorList>
    </citation>
    <scope>NUCLEOTIDE SEQUENCE</scope>
    <source>
        <strain evidence="9">ATCC 50377</strain>
    </source>
</reference>
<dbReference type="InterPro" id="IPR026739">
    <property type="entry name" value="AP_beta"/>
</dbReference>
<dbReference type="InterPro" id="IPR016024">
    <property type="entry name" value="ARM-type_fold"/>
</dbReference>
<evidence type="ECO:0000256" key="2">
    <source>
        <dbReference type="ARBA" id="ARBA00006613"/>
    </source>
</evidence>
<sequence>MSGKQENQEWQESLRTGSEFMKKITMQEIIVAMTSQRDVSWIFTDVVKTIFSKDLELKKLVYLYLMNFSTKQPKSCLLAVNAFLKDADNNDSSIIRALAIRTMSSIPLVQIIEYLISPLVKAMHDADPYVRKTAAIACAKVCVTSPDQLKILLPELIILLQDSNQAVISNAVASLMQLHQEQLFQQDDNIFQTILTATAESNEWGLVYLLESLSKFVPKDTYQALAAVEKISTKLQHANPSVVINSIKSILNIVKYLPDEQRYQYITRTVPSFITLLSTESPQIQYLTLRSVASVISAFPGWISFEIRPLLPSYLDPLYIKLEKLEVLLQVANDENVSVLLEELKDYCVSDVEQKFVKKCVNLIGKLAIKLINASGYCVQILVDLVSKVSNEQADGDGALYLEKTSKKATSYTVVAQEAIVSIRDVVRCYPGYFDAAILQILQLVTAVDDPSARCALFDVIGAQSQSIENAADVIENFSDKFSEEQESVQLALLSAAVKVFLHNSTEQSQALAQSLLAAATGKDKEAKIFSPDVRERAFFYWRLLSLDDLADARSIIFGGELGFDGNKATRVVDPVDAFNIFVPNLGMYSSISRVAVKNTIEKKQKSEDDEESLDINLQGLTVDESQDAYPVSQPQAAAKNILDDLFGFE</sequence>
<evidence type="ECO:0000313" key="8">
    <source>
        <dbReference type="EMBL" id="EST48614.1"/>
    </source>
</evidence>
<evidence type="ECO:0000313" key="9">
    <source>
        <dbReference type="EMBL" id="KAH0573697.1"/>
    </source>
</evidence>
<dbReference type="InterPro" id="IPR002553">
    <property type="entry name" value="Clathrin/coatomer_adapt-like_N"/>
</dbReference>
<dbReference type="PANTHER" id="PTHR11134">
    <property type="entry name" value="ADAPTOR COMPLEX SUBUNIT BETA FAMILY MEMBER"/>
    <property type="match status" value="1"/>
</dbReference>
<evidence type="ECO:0000313" key="10">
    <source>
        <dbReference type="Proteomes" id="UP000018208"/>
    </source>
</evidence>
<accession>V6M5H2</accession>
<proteinExistence type="inferred from homology"/>
<dbReference type="EMBL" id="KI545981">
    <property type="protein sequence ID" value="EST48614.1"/>
    <property type="molecule type" value="Genomic_DNA"/>
</dbReference>
<dbReference type="GO" id="GO:0030117">
    <property type="term" value="C:membrane coat"/>
    <property type="evidence" value="ECO:0007669"/>
    <property type="project" value="InterPro"/>
</dbReference>
<feature type="domain" description="Clathrin/coatomer adaptor adaptin-like N-terminal" evidence="7">
    <location>
        <begin position="6"/>
        <end position="548"/>
    </location>
</feature>
<evidence type="ECO:0000256" key="4">
    <source>
        <dbReference type="ARBA" id="ARBA00022927"/>
    </source>
</evidence>
<reference evidence="8 9" key="1">
    <citation type="journal article" date="2014" name="PLoS Genet.">
        <title>The Genome of Spironucleus salmonicida Highlights a Fish Pathogen Adapted to Fluctuating Environments.</title>
        <authorList>
            <person name="Xu F."/>
            <person name="Jerlstrom-Hultqvist J."/>
            <person name="Einarsson E."/>
            <person name="Astvaldsson A."/>
            <person name="Svard S.G."/>
            <person name="Andersson J.O."/>
        </authorList>
    </citation>
    <scope>NUCLEOTIDE SEQUENCE</scope>
    <source>
        <strain evidence="9">ATCC 50377</strain>
    </source>
</reference>
<evidence type="ECO:0000256" key="5">
    <source>
        <dbReference type="ARBA" id="ARBA00023136"/>
    </source>
</evidence>
<protein>
    <recommendedName>
        <fullName evidence="6">AP complex subunit beta</fullName>
    </recommendedName>
</protein>
<keyword evidence="10" id="KW-1185">Reference proteome</keyword>
<dbReference type="GO" id="GO:0030276">
    <property type="term" value="F:clathrin binding"/>
    <property type="evidence" value="ECO:0007669"/>
    <property type="project" value="InterPro"/>
</dbReference>
<comment type="similarity">
    <text evidence="2 6">Belongs to the adaptor complexes large subunit family.</text>
</comment>
<dbReference type="InterPro" id="IPR016342">
    <property type="entry name" value="AP_complex_bsu_1_2_4"/>
</dbReference>